<feature type="transmembrane region" description="Helical" evidence="1">
    <location>
        <begin position="78"/>
        <end position="96"/>
    </location>
</feature>
<dbReference type="Pfam" id="PF04307">
    <property type="entry name" value="YdjM"/>
    <property type="match status" value="1"/>
</dbReference>
<dbReference type="RefSeq" id="WP_379734975.1">
    <property type="nucleotide sequence ID" value="NZ_JBHRVV010000001.1"/>
</dbReference>
<reference evidence="3" key="1">
    <citation type="journal article" date="2019" name="Int. J. Syst. Evol. Microbiol.">
        <title>The Global Catalogue of Microorganisms (GCM) 10K type strain sequencing project: providing services to taxonomists for standard genome sequencing and annotation.</title>
        <authorList>
            <consortium name="The Broad Institute Genomics Platform"/>
            <consortium name="The Broad Institute Genome Sequencing Center for Infectious Disease"/>
            <person name="Wu L."/>
            <person name="Ma J."/>
        </authorList>
    </citation>
    <scope>NUCLEOTIDE SEQUENCE [LARGE SCALE GENOMIC DNA]</scope>
    <source>
        <strain evidence="3">CCM 7480</strain>
    </source>
</reference>
<dbReference type="GO" id="GO:0016787">
    <property type="term" value="F:hydrolase activity"/>
    <property type="evidence" value="ECO:0007669"/>
    <property type="project" value="UniProtKB-KW"/>
</dbReference>
<feature type="transmembrane region" description="Helical" evidence="1">
    <location>
        <begin position="177"/>
        <end position="208"/>
    </location>
</feature>
<feature type="transmembrane region" description="Helical" evidence="1">
    <location>
        <begin position="108"/>
        <end position="130"/>
    </location>
</feature>
<dbReference type="PANTHER" id="PTHR40031:SF1">
    <property type="entry name" value="MEMBRANE-BOUND METAL-DEPENDENT HYDROLASE"/>
    <property type="match status" value="1"/>
</dbReference>
<protein>
    <submittedName>
        <fullName evidence="2">Metal-dependent hydrolase</fullName>
    </submittedName>
</protein>
<feature type="transmembrane region" description="Helical" evidence="1">
    <location>
        <begin position="36"/>
        <end position="58"/>
    </location>
</feature>
<feature type="transmembrane region" description="Helical" evidence="1">
    <location>
        <begin position="142"/>
        <end position="165"/>
    </location>
</feature>
<keyword evidence="2" id="KW-0378">Hydrolase</keyword>
<keyword evidence="1" id="KW-1133">Transmembrane helix</keyword>
<feature type="transmembrane region" description="Helical" evidence="1">
    <location>
        <begin position="220"/>
        <end position="242"/>
    </location>
</feature>
<accession>A0ABV7PH67</accession>
<dbReference type="InterPro" id="IPR007404">
    <property type="entry name" value="YdjM-like"/>
</dbReference>
<evidence type="ECO:0000313" key="3">
    <source>
        <dbReference type="Proteomes" id="UP001595665"/>
    </source>
</evidence>
<dbReference type="PANTHER" id="PTHR40031">
    <property type="entry name" value="HYPOTHETICAL MEMBRANE SPANNING PROTEIN"/>
    <property type="match status" value="1"/>
</dbReference>
<organism evidence="2 3">
    <name type="scientific">Massilia haematophila</name>
    <dbReference type="NCBI Taxonomy" id="457923"/>
    <lineage>
        <taxon>Bacteria</taxon>
        <taxon>Pseudomonadati</taxon>
        <taxon>Pseudomonadota</taxon>
        <taxon>Betaproteobacteria</taxon>
        <taxon>Burkholderiales</taxon>
        <taxon>Oxalobacteraceae</taxon>
        <taxon>Telluria group</taxon>
        <taxon>Massilia</taxon>
    </lineage>
</organism>
<keyword evidence="1" id="KW-0472">Membrane</keyword>
<gene>
    <name evidence="2" type="ORF">ACFOPH_09720</name>
</gene>
<sequence length="407" mass="44001">MDNLTHSLAGLALGELTHRLLPREPDAGRAGTRRRLLLTCAAIASNFPDLDLVLTLLAPEPLGYLLHHRGHTHTLLYALPQALLLLAAIWLLWPAARALLRTSPQARLGVGASIGLGLLLHFGMDAMNVYGIHPFAPFDPRWFYGDIVFIVEPVFWVALGTPLAAHVARPWLRRTFLALLLVVPGLFTLAGFLQWGSFAALAAIWLLSAWLTRRASERSALVSGVALVLGFVLVQAGSARLAREQVAANLARLDPGARILDTALSAFPANPLCWTVISVTGSGDAYRVRRGVLSLAPGVTPAAACPFNIHGEYVGQALGGLSWTWEERGSKARLQALRAADCRFDAWLHFARTPSVSGGVATDVRYAPRGQRNFSSLPYVQQAEAGTPCPAPVPQWGYPRADLLDLH</sequence>
<dbReference type="Proteomes" id="UP001595665">
    <property type="component" value="Unassembled WGS sequence"/>
</dbReference>
<proteinExistence type="predicted"/>
<name>A0ABV7PH67_9BURK</name>
<keyword evidence="3" id="KW-1185">Reference proteome</keyword>
<evidence type="ECO:0000313" key="2">
    <source>
        <dbReference type="EMBL" id="MFC3458524.1"/>
    </source>
</evidence>
<keyword evidence="1" id="KW-0812">Transmembrane</keyword>
<dbReference type="InterPro" id="IPR053170">
    <property type="entry name" value="Transcription_regulator"/>
</dbReference>
<comment type="caution">
    <text evidence="2">The sequence shown here is derived from an EMBL/GenBank/DDBJ whole genome shotgun (WGS) entry which is preliminary data.</text>
</comment>
<evidence type="ECO:0000256" key="1">
    <source>
        <dbReference type="SAM" id="Phobius"/>
    </source>
</evidence>
<dbReference type="EMBL" id="JBHRVV010000001">
    <property type="protein sequence ID" value="MFC3458524.1"/>
    <property type="molecule type" value="Genomic_DNA"/>
</dbReference>